<reference evidence="2 3" key="1">
    <citation type="submission" date="2016-10" db="EMBL/GenBank/DDBJ databases">
        <authorList>
            <person name="de Groot N.N."/>
        </authorList>
    </citation>
    <scope>NUCLEOTIDE SEQUENCE [LARGE SCALE GENOMIC DNA]</scope>
    <source>
        <strain evidence="2 3">DSM 43019</strain>
    </source>
</reference>
<evidence type="ECO:0000313" key="3">
    <source>
        <dbReference type="Proteomes" id="UP000199645"/>
    </source>
</evidence>
<organism evidence="2 3">
    <name type="scientific">Actinoplanes philippinensis</name>
    <dbReference type="NCBI Taxonomy" id="35752"/>
    <lineage>
        <taxon>Bacteria</taxon>
        <taxon>Bacillati</taxon>
        <taxon>Actinomycetota</taxon>
        <taxon>Actinomycetes</taxon>
        <taxon>Micromonosporales</taxon>
        <taxon>Micromonosporaceae</taxon>
        <taxon>Actinoplanes</taxon>
    </lineage>
</organism>
<keyword evidence="3" id="KW-1185">Reference proteome</keyword>
<sequence length="51" mass="5687">MFVHPVEFRGDDRPAQDDAPRTVIDRSAEAMQRLRNPFDLQTGAHPSAAPV</sequence>
<name>A0A1I2M7J9_9ACTN</name>
<evidence type="ECO:0000313" key="2">
    <source>
        <dbReference type="EMBL" id="SFF87483.1"/>
    </source>
</evidence>
<accession>A0A1I2M7J9</accession>
<gene>
    <name evidence="2" type="ORF">SAMN05421541_12738</name>
</gene>
<dbReference type="EMBL" id="FONV01000027">
    <property type="protein sequence ID" value="SFF87483.1"/>
    <property type="molecule type" value="Genomic_DNA"/>
</dbReference>
<protein>
    <submittedName>
        <fullName evidence="2">Uncharacterized protein</fullName>
    </submittedName>
</protein>
<dbReference type="AlphaFoldDB" id="A0A1I2M7J9"/>
<proteinExistence type="predicted"/>
<evidence type="ECO:0000256" key="1">
    <source>
        <dbReference type="SAM" id="MobiDB-lite"/>
    </source>
</evidence>
<dbReference type="RefSeq" id="WP_177320138.1">
    <property type="nucleotide sequence ID" value="NZ_BOMT01000109.1"/>
</dbReference>
<feature type="region of interest" description="Disordered" evidence="1">
    <location>
        <begin position="1"/>
        <end position="20"/>
    </location>
</feature>
<dbReference type="Proteomes" id="UP000199645">
    <property type="component" value="Unassembled WGS sequence"/>
</dbReference>